<dbReference type="EMBL" id="AP018448">
    <property type="protein sequence ID" value="BBC34783.1"/>
    <property type="molecule type" value="Genomic_DNA"/>
</dbReference>
<organism evidence="1 2">
    <name type="scientific">Streptomyces graminofaciens</name>
    <dbReference type="NCBI Taxonomy" id="68212"/>
    <lineage>
        <taxon>Bacteria</taxon>
        <taxon>Bacillati</taxon>
        <taxon>Actinomycetota</taxon>
        <taxon>Actinomycetes</taxon>
        <taxon>Kitasatosporales</taxon>
        <taxon>Streptomycetaceae</taxon>
        <taxon>Streptomyces</taxon>
    </lineage>
</organism>
<dbReference type="Proteomes" id="UP001321542">
    <property type="component" value="Chromosome"/>
</dbReference>
<evidence type="ECO:0000313" key="2">
    <source>
        <dbReference type="Proteomes" id="UP001321542"/>
    </source>
</evidence>
<gene>
    <name evidence="1" type="ORF">SGFS_060770</name>
</gene>
<evidence type="ECO:0000313" key="1">
    <source>
        <dbReference type="EMBL" id="BBC34783.1"/>
    </source>
</evidence>
<sequence>MGLLAAGTVSASASNSRTLPTVAAADDRANVEALSDEEQVALQAEIDEQLAQVPGGRQISANELVWGDSAAPVLVFGLGEDSNPEPSAALEALYSELDNDAQAAGTVARSEGGIQDEKVEGCPMGNFVRWYCFYNYKNFNKGVSSSASPIPRRLQWSHPYCDGEFIDLADWGFSKKVTSWVNTGWLDDIRVYTGGMAHLWTMREGISKNAQVASSDNNKARFVVACP</sequence>
<proteinExistence type="predicted"/>
<reference evidence="1 2" key="1">
    <citation type="journal article" date="2010" name="ChemBioChem">
        <title>Cloning and characterization of the biosynthetic gene cluster of 16-membered macrolide antibiotic FD-891: involvement of a dual functional cytochrome P450 monooxygenase catalyzing epoxidation and hydroxylation.</title>
        <authorList>
            <person name="Kudo F."/>
            <person name="Motegi A."/>
            <person name="Mizoue K."/>
            <person name="Eguchi T."/>
        </authorList>
    </citation>
    <scope>NUCLEOTIDE SEQUENCE [LARGE SCALE GENOMIC DNA]</scope>
    <source>
        <strain evidence="1 2">A-8890</strain>
    </source>
</reference>
<accession>A0ABM7FEZ2</accession>
<protein>
    <recommendedName>
        <fullName evidence="3">Secreted protein</fullName>
    </recommendedName>
</protein>
<reference evidence="1 2" key="2">
    <citation type="journal article" date="2023" name="ChemBioChem">
        <title>Acyltransferase Domain Exchange between Two Independent Type I Polyketide Synthases in the Same Producer Strain of Macrolide Antibiotics.</title>
        <authorList>
            <person name="Kudo F."/>
            <person name="Kishikawa K."/>
            <person name="Tsuboi K."/>
            <person name="Kido T."/>
            <person name="Usui T."/>
            <person name="Hashimoto J."/>
            <person name="Shin-Ya K."/>
            <person name="Miyanaga A."/>
            <person name="Eguchi T."/>
        </authorList>
    </citation>
    <scope>NUCLEOTIDE SEQUENCE [LARGE SCALE GENOMIC DNA]</scope>
    <source>
        <strain evidence="1 2">A-8890</strain>
    </source>
</reference>
<evidence type="ECO:0008006" key="3">
    <source>
        <dbReference type="Google" id="ProtNLM"/>
    </source>
</evidence>
<keyword evidence="2" id="KW-1185">Reference proteome</keyword>
<name>A0ABM7FEZ2_9ACTN</name>